<feature type="region of interest" description="Disordered" evidence="2">
    <location>
        <begin position="97"/>
        <end position="116"/>
    </location>
</feature>
<dbReference type="Gene3D" id="4.10.860.10">
    <property type="entry name" value="UVR domain"/>
    <property type="match status" value="1"/>
</dbReference>
<dbReference type="GO" id="GO:0008270">
    <property type="term" value="F:zinc ion binding"/>
    <property type="evidence" value="ECO:0007669"/>
    <property type="project" value="TreeGrafter"/>
</dbReference>
<dbReference type="SUPFAM" id="SSF46600">
    <property type="entry name" value="C-terminal UvrC-binding domain of UvrB"/>
    <property type="match status" value="1"/>
</dbReference>
<evidence type="ECO:0000313" key="4">
    <source>
        <dbReference type="EMBL" id="HJB12996.1"/>
    </source>
</evidence>
<name>A0A9D2RRS6_9FIRM</name>
<dbReference type="InterPro" id="IPR025542">
    <property type="entry name" value="YacH"/>
</dbReference>
<dbReference type="InterPro" id="IPR036876">
    <property type="entry name" value="UVR_dom_sf"/>
</dbReference>
<dbReference type="GO" id="GO:0005507">
    <property type="term" value="F:copper ion binding"/>
    <property type="evidence" value="ECO:0007669"/>
    <property type="project" value="TreeGrafter"/>
</dbReference>
<dbReference type="EMBL" id="DWZJ01000036">
    <property type="protein sequence ID" value="HJB12996.1"/>
    <property type="molecule type" value="Genomic_DNA"/>
</dbReference>
<dbReference type="PROSITE" id="PS50151">
    <property type="entry name" value="UVR"/>
    <property type="match status" value="1"/>
</dbReference>
<gene>
    <name evidence="4" type="ORF">H9787_04725</name>
</gene>
<dbReference type="InterPro" id="IPR001943">
    <property type="entry name" value="UVR_dom"/>
</dbReference>
<comment type="caution">
    <text evidence="4">The sequence shown here is derived from an EMBL/GenBank/DDBJ whole genome shotgun (WGS) entry which is preliminary data.</text>
</comment>
<dbReference type="GO" id="GO:0050897">
    <property type="term" value="F:cobalt ion binding"/>
    <property type="evidence" value="ECO:0007669"/>
    <property type="project" value="TreeGrafter"/>
</dbReference>
<evidence type="ECO:0000313" key="5">
    <source>
        <dbReference type="Proteomes" id="UP000823824"/>
    </source>
</evidence>
<dbReference type="Proteomes" id="UP000823824">
    <property type="component" value="Unassembled WGS sequence"/>
</dbReference>
<feature type="domain" description="UVR" evidence="3">
    <location>
        <begin position="125"/>
        <end position="160"/>
    </location>
</feature>
<dbReference type="Pfam" id="PF02151">
    <property type="entry name" value="UVR"/>
    <property type="match status" value="1"/>
</dbReference>
<dbReference type="PANTHER" id="PTHR38430">
    <property type="entry name" value="PROTEIN-ARGININE KINASE ACTIVATOR PROTEIN"/>
    <property type="match status" value="1"/>
</dbReference>
<dbReference type="GO" id="GO:0046870">
    <property type="term" value="F:cadmium ion binding"/>
    <property type="evidence" value="ECO:0007669"/>
    <property type="project" value="TreeGrafter"/>
</dbReference>
<evidence type="ECO:0000256" key="1">
    <source>
        <dbReference type="SAM" id="Coils"/>
    </source>
</evidence>
<dbReference type="AlphaFoldDB" id="A0A9D2RRS6"/>
<accession>A0A9D2RRS6</accession>
<evidence type="ECO:0000259" key="3">
    <source>
        <dbReference type="PROSITE" id="PS50151"/>
    </source>
</evidence>
<proteinExistence type="predicted"/>
<organism evidence="4 5">
    <name type="scientific">Candidatus Oscillibacter excrementigallinarum</name>
    <dbReference type="NCBI Taxonomy" id="2838716"/>
    <lineage>
        <taxon>Bacteria</taxon>
        <taxon>Bacillati</taxon>
        <taxon>Bacillota</taxon>
        <taxon>Clostridia</taxon>
        <taxon>Eubacteriales</taxon>
        <taxon>Oscillospiraceae</taxon>
        <taxon>Oscillibacter</taxon>
    </lineage>
</organism>
<evidence type="ECO:0000256" key="2">
    <source>
        <dbReference type="SAM" id="MobiDB-lite"/>
    </source>
</evidence>
<sequence length="168" mass="19320">MKCENCGKNEVTFVYRSNVNGHVEEKHLCSDCAEKLGYTQRINAGSRMMQSFFGNSLFGSGFFDDFFSPMPSLLGRMNRMLEDPFDDFFADMPALSAAPAQQQETKQEKKGDLVGQEDQSRFSYLRQLNALKMEMKKAVHQENFERAAELRDQIKALEAQHKEQKENK</sequence>
<reference evidence="4" key="1">
    <citation type="journal article" date="2021" name="PeerJ">
        <title>Extensive microbial diversity within the chicken gut microbiome revealed by metagenomics and culture.</title>
        <authorList>
            <person name="Gilroy R."/>
            <person name="Ravi A."/>
            <person name="Getino M."/>
            <person name="Pursley I."/>
            <person name="Horton D.L."/>
            <person name="Alikhan N.F."/>
            <person name="Baker D."/>
            <person name="Gharbi K."/>
            <person name="Hall N."/>
            <person name="Watson M."/>
            <person name="Adriaenssens E.M."/>
            <person name="Foster-Nyarko E."/>
            <person name="Jarju S."/>
            <person name="Secka A."/>
            <person name="Antonio M."/>
            <person name="Oren A."/>
            <person name="Chaudhuri R.R."/>
            <person name="La Ragione R."/>
            <person name="Hildebrand F."/>
            <person name="Pallen M.J."/>
        </authorList>
    </citation>
    <scope>NUCLEOTIDE SEQUENCE</scope>
    <source>
        <strain evidence="4">ChiBcec18-1249</strain>
    </source>
</reference>
<keyword evidence="1" id="KW-0175">Coiled coil</keyword>
<dbReference type="GO" id="GO:1990170">
    <property type="term" value="P:stress response to cadmium ion"/>
    <property type="evidence" value="ECO:0007669"/>
    <property type="project" value="TreeGrafter"/>
</dbReference>
<reference evidence="4" key="2">
    <citation type="submission" date="2021-04" db="EMBL/GenBank/DDBJ databases">
        <authorList>
            <person name="Gilroy R."/>
        </authorList>
    </citation>
    <scope>NUCLEOTIDE SEQUENCE</scope>
    <source>
        <strain evidence="4">ChiBcec18-1249</strain>
    </source>
</reference>
<dbReference type="GO" id="GO:1990169">
    <property type="term" value="P:stress response to copper ion"/>
    <property type="evidence" value="ECO:0007669"/>
    <property type="project" value="TreeGrafter"/>
</dbReference>
<protein>
    <submittedName>
        <fullName evidence="4">UvrB/UvrC motif-containing protein</fullName>
    </submittedName>
</protein>
<feature type="coiled-coil region" evidence="1">
    <location>
        <begin position="140"/>
        <end position="167"/>
    </location>
</feature>
<dbReference type="PIRSF" id="PIRSF015034">
    <property type="entry name" value="YacH"/>
    <property type="match status" value="1"/>
</dbReference>
<dbReference type="PANTHER" id="PTHR38430:SF1">
    <property type="entry name" value="PROTEIN-ARGININE KINASE ACTIVATOR PROTEIN"/>
    <property type="match status" value="1"/>
</dbReference>